<proteinExistence type="predicted"/>
<sequence length="53" mass="6514">DFAFFFQIFVNNFEILKLKKKMDLKKKSTNQTPLQMISYGRLWMCREFLSFKI</sequence>
<dbReference type="AlphaFoldDB" id="A0A0K2TCI5"/>
<protein>
    <submittedName>
        <fullName evidence="1">Uncharacterized protein</fullName>
    </submittedName>
</protein>
<organism evidence="1">
    <name type="scientific">Lepeophtheirus salmonis</name>
    <name type="common">Salmon louse</name>
    <name type="synonym">Caligus salmonis</name>
    <dbReference type="NCBI Taxonomy" id="72036"/>
    <lineage>
        <taxon>Eukaryota</taxon>
        <taxon>Metazoa</taxon>
        <taxon>Ecdysozoa</taxon>
        <taxon>Arthropoda</taxon>
        <taxon>Crustacea</taxon>
        <taxon>Multicrustacea</taxon>
        <taxon>Hexanauplia</taxon>
        <taxon>Copepoda</taxon>
        <taxon>Siphonostomatoida</taxon>
        <taxon>Caligidae</taxon>
        <taxon>Lepeophtheirus</taxon>
    </lineage>
</organism>
<feature type="non-terminal residue" evidence="1">
    <location>
        <position position="1"/>
    </location>
</feature>
<name>A0A0K2TCI5_LEPSM</name>
<accession>A0A0K2TCI5</accession>
<dbReference type="EMBL" id="HACA01006189">
    <property type="protein sequence ID" value="CDW23550.1"/>
    <property type="molecule type" value="Transcribed_RNA"/>
</dbReference>
<evidence type="ECO:0000313" key="1">
    <source>
        <dbReference type="EMBL" id="CDW23550.1"/>
    </source>
</evidence>
<reference evidence="1" key="1">
    <citation type="submission" date="2014-05" db="EMBL/GenBank/DDBJ databases">
        <authorList>
            <person name="Chronopoulou M."/>
        </authorList>
    </citation>
    <scope>NUCLEOTIDE SEQUENCE</scope>
    <source>
        <tissue evidence="1">Whole organism</tissue>
    </source>
</reference>